<accession>A0A142BVJ1</accession>
<evidence type="ECO:0000313" key="1">
    <source>
        <dbReference type="EMBL" id="AMP42129.1"/>
    </source>
</evidence>
<dbReference type="Gene3D" id="2.60.40.3350">
    <property type="match status" value="1"/>
</dbReference>
<proteinExistence type="predicted"/>
<sequence>MGGTEVLKQFEIALDISRSISNRAFTVVEGDTGNVLHITLTDDGEPADLSGCRVLAIFSKSTGTSSQDSGAEGGGVTIGGAAMNEVTIRLFNTSFAPGMVECELQVYSGSTLTTLVTSAKFNFTCRRGILNDETVCSTNEYPLLAELMAQAAEAVETAETAAAAAYAAAAATGQDAHAARHAADGPDPVSPGSIGAAEEVHAHGGLTGDGRLGTAEGCFAMTGAGGLLMARTAEEAKNLLNITAATGVEAALTASGWVDNAQTVNVEGVAANSNVIVSPAPESMQAWAESAVYCSAQGAGTLTFTCTAVPESALTAHVLILR</sequence>
<organism evidence="1">
    <name type="scientific">uncultured bacterium IN-02</name>
    <dbReference type="NCBI Taxonomy" id="1805580"/>
    <lineage>
        <taxon>Bacteria</taxon>
        <taxon>environmental samples</taxon>
    </lineage>
</organism>
<name>A0A142BVJ1_9BACT</name>
<reference evidence="1" key="1">
    <citation type="journal article" date="2016" name="Appl. Environ. Microbiol.">
        <title>Diversity of the Tetracycline Mobilome within a Chinese Pig Manure Sample.</title>
        <authorList>
            <person name="Leclercq S.O."/>
            <person name="Wang C."/>
            <person name="Zhu Y."/>
            <person name="Wu H."/>
            <person name="Du X."/>
            <person name="Liu Z."/>
            <person name="Feng J."/>
        </authorList>
    </citation>
    <scope>NUCLEOTIDE SEQUENCE</scope>
</reference>
<dbReference type="AlphaFoldDB" id="A0A142BVJ1"/>
<reference evidence="1" key="2">
    <citation type="submission" date="2016-02" db="EMBL/GenBank/DDBJ databases">
        <authorList>
            <person name="Wen L."/>
            <person name="He K."/>
            <person name="Yang H."/>
        </authorList>
    </citation>
    <scope>NUCLEOTIDE SEQUENCE</scope>
</reference>
<dbReference type="EMBL" id="KU736867">
    <property type="protein sequence ID" value="AMP42129.1"/>
    <property type="molecule type" value="Genomic_DNA"/>
</dbReference>
<protein>
    <submittedName>
        <fullName evidence="1">Phage pre-neck appendage-like protein</fullName>
    </submittedName>
</protein>